<comment type="pathway">
    <text evidence="1">Amino-acid biosynthesis; L-methionine biosynthesis via salvage pathway; S-methyl-5-thio-alpha-D-ribose 1-phosphate from S-methyl-5'-thioadenosine (hydrolase route): step 1/2.</text>
</comment>
<accession>A0A1C4A1I3</accession>
<dbReference type="Pfam" id="PF01048">
    <property type="entry name" value="PNP_UDP_1"/>
    <property type="match status" value="1"/>
</dbReference>
<keyword evidence="5" id="KW-0486">Methionine biosynthesis</keyword>
<evidence type="ECO:0000256" key="3">
    <source>
        <dbReference type="ARBA" id="ARBA00022605"/>
    </source>
</evidence>
<dbReference type="GO" id="GO:0019509">
    <property type="term" value="P:L-methionine salvage from methylthioadenosine"/>
    <property type="evidence" value="ECO:0007669"/>
    <property type="project" value="UniProtKB-UniPathway"/>
</dbReference>
<dbReference type="STRING" id="1505725.GA0061074_103124"/>
<evidence type="ECO:0000313" key="7">
    <source>
        <dbReference type="EMBL" id="SCB88517.1"/>
    </source>
</evidence>
<organism evidence="7 8">
    <name type="scientific">Weissella bombi</name>
    <dbReference type="NCBI Taxonomy" id="1505725"/>
    <lineage>
        <taxon>Bacteria</taxon>
        <taxon>Bacillati</taxon>
        <taxon>Bacillota</taxon>
        <taxon>Bacilli</taxon>
        <taxon>Lactobacillales</taxon>
        <taxon>Lactobacillaceae</taxon>
        <taxon>Weissella</taxon>
    </lineage>
</organism>
<dbReference type="Proteomes" id="UP000199268">
    <property type="component" value="Unassembled WGS sequence"/>
</dbReference>
<dbReference type="GO" id="GO:0019284">
    <property type="term" value="P:L-methionine salvage from S-adenosylmethionine"/>
    <property type="evidence" value="ECO:0007669"/>
    <property type="project" value="TreeGrafter"/>
</dbReference>
<dbReference type="NCBIfam" id="TIGR01704">
    <property type="entry name" value="MTA_SAH-Nsdase"/>
    <property type="match status" value="1"/>
</dbReference>
<dbReference type="CDD" id="cd09008">
    <property type="entry name" value="MTAN"/>
    <property type="match status" value="1"/>
</dbReference>
<dbReference type="GO" id="GO:0008782">
    <property type="term" value="F:adenosylhomocysteine nucleosidase activity"/>
    <property type="evidence" value="ECO:0007669"/>
    <property type="project" value="UniProtKB-EC"/>
</dbReference>
<evidence type="ECO:0000256" key="4">
    <source>
        <dbReference type="ARBA" id="ARBA00022801"/>
    </source>
</evidence>
<dbReference type="PANTHER" id="PTHR46832">
    <property type="entry name" value="5'-METHYLTHIOADENOSINE/S-ADENOSYLHOMOCYSTEINE NUCLEOSIDASE"/>
    <property type="match status" value="1"/>
</dbReference>
<keyword evidence="8" id="KW-1185">Reference proteome</keyword>
<dbReference type="RefSeq" id="WP_092462000.1">
    <property type="nucleotide sequence ID" value="NZ_BJEE01000004.1"/>
</dbReference>
<dbReference type="InterPro" id="IPR035994">
    <property type="entry name" value="Nucleoside_phosphorylase_sf"/>
</dbReference>
<evidence type="ECO:0000256" key="2">
    <source>
        <dbReference type="ARBA" id="ARBA00011974"/>
    </source>
</evidence>
<keyword evidence="4" id="KW-0378">Hydrolase</keyword>
<proteinExistence type="predicted"/>
<feature type="domain" description="Nucleoside phosphorylase" evidence="6">
    <location>
        <begin position="2"/>
        <end position="227"/>
    </location>
</feature>
<evidence type="ECO:0000256" key="1">
    <source>
        <dbReference type="ARBA" id="ARBA00004945"/>
    </source>
</evidence>
<dbReference type="EMBL" id="FMAO01000003">
    <property type="protein sequence ID" value="SCB88517.1"/>
    <property type="molecule type" value="Genomic_DNA"/>
</dbReference>
<dbReference type="InterPro" id="IPR000845">
    <property type="entry name" value="Nucleoside_phosphorylase_d"/>
</dbReference>
<name>A0A1C4A1I3_9LACO</name>
<sequence length="231" mass="24353">MRYGVINAMAEEKAALVEAMSDEKQSTIAGKLFHHGKIGKVDVVVVESGIGKVASALTTTLLITNFAVDAVINSGSAGAVGADLRIGDVVIADELAYADADARAFGYEYGQVPQQPARFKADVDLAEGLSKAYATVTDARLVNGLIVTSDSFIASDEQKQNILAHFKDAQSAEMEGASIAQAAHYFDVPFAVVRAISDNANGEAGMTFDEFIIEAGKQSAQVLINFFKAQA</sequence>
<dbReference type="EC" id="3.2.2.9" evidence="2"/>
<dbReference type="SUPFAM" id="SSF53167">
    <property type="entry name" value="Purine and uridine phosphorylases"/>
    <property type="match status" value="1"/>
</dbReference>
<gene>
    <name evidence="7" type="ORF">GA0061074_103124</name>
</gene>
<evidence type="ECO:0000313" key="8">
    <source>
        <dbReference type="Proteomes" id="UP000199268"/>
    </source>
</evidence>
<dbReference type="GO" id="GO:0009164">
    <property type="term" value="P:nucleoside catabolic process"/>
    <property type="evidence" value="ECO:0007669"/>
    <property type="project" value="InterPro"/>
</dbReference>
<dbReference type="GO" id="GO:0008930">
    <property type="term" value="F:methylthioadenosine nucleosidase activity"/>
    <property type="evidence" value="ECO:0007669"/>
    <property type="project" value="InterPro"/>
</dbReference>
<dbReference type="AlphaFoldDB" id="A0A1C4A1I3"/>
<keyword evidence="3" id="KW-0028">Amino-acid biosynthesis</keyword>
<dbReference type="UniPathway" id="UPA00904">
    <property type="reaction ID" value="UER00871"/>
</dbReference>
<dbReference type="InterPro" id="IPR010049">
    <property type="entry name" value="MTA_SAH_Nsdase"/>
</dbReference>
<dbReference type="OrthoDB" id="9792278at2"/>
<dbReference type="NCBIfam" id="NF004079">
    <property type="entry name" value="PRK05584.1"/>
    <property type="match status" value="1"/>
</dbReference>
<evidence type="ECO:0000259" key="6">
    <source>
        <dbReference type="Pfam" id="PF01048"/>
    </source>
</evidence>
<dbReference type="Gene3D" id="3.40.50.1580">
    <property type="entry name" value="Nucleoside phosphorylase domain"/>
    <property type="match status" value="1"/>
</dbReference>
<evidence type="ECO:0000256" key="5">
    <source>
        <dbReference type="ARBA" id="ARBA00023167"/>
    </source>
</evidence>
<dbReference type="PANTHER" id="PTHR46832:SF1">
    <property type="entry name" value="5'-METHYLTHIOADENOSINE_S-ADENOSYLHOMOCYSTEINE NUCLEOSIDASE"/>
    <property type="match status" value="1"/>
</dbReference>
<reference evidence="8" key="1">
    <citation type="submission" date="2016-08" db="EMBL/GenBank/DDBJ databases">
        <authorList>
            <person name="Varghese N."/>
            <person name="Submissions Spin"/>
        </authorList>
    </citation>
    <scope>NUCLEOTIDE SEQUENCE [LARGE SCALE GENOMIC DNA]</scope>
    <source>
        <strain evidence="8">R-53094</strain>
    </source>
</reference>
<dbReference type="GO" id="GO:0005829">
    <property type="term" value="C:cytosol"/>
    <property type="evidence" value="ECO:0007669"/>
    <property type="project" value="TreeGrafter"/>
</dbReference>
<protein>
    <recommendedName>
        <fullName evidence="2">adenosylhomocysteine nucleosidase</fullName>
        <ecNumber evidence="2">3.2.2.9</ecNumber>
    </recommendedName>
</protein>